<dbReference type="InterPro" id="IPR004117">
    <property type="entry name" value="7tm6_olfct_rcpt"/>
</dbReference>
<dbReference type="InParanoid" id="A0A1S4JE29"/>
<name>A0A1S4JE29_CULQU</name>
<keyword evidence="4 10" id="KW-0812">Transmembrane</keyword>
<comment type="caution">
    <text evidence="10">Lacks conserved residue(s) required for the propagation of feature annotation.</text>
</comment>
<feature type="transmembrane region" description="Helical" evidence="10">
    <location>
        <begin position="169"/>
        <end position="187"/>
    </location>
</feature>
<keyword evidence="8 10" id="KW-0675">Receptor</keyword>
<feature type="transmembrane region" description="Helical" evidence="10">
    <location>
        <begin position="257"/>
        <end position="276"/>
    </location>
</feature>
<keyword evidence="5 10" id="KW-0552">Olfaction</keyword>
<accession>A0A1S4JE29</accession>
<feature type="transmembrane region" description="Helical" evidence="10">
    <location>
        <begin position="64"/>
        <end position="86"/>
    </location>
</feature>
<feature type="transmembrane region" description="Helical" evidence="10">
    <location>
        <begin position="127"/>
        <end position="149"/>
    </location>
</feature>
<keyword evidence="7 10" id="KW-0472">Membrane</keyword>
<evidence type="ECO:0000256" key="9">
    <source>
        <dbReference type="ARBA" id="ARBA00023224"/>
    </source>
</evidence>
<keyword evidence="12" id="KW-1185">Reference proteome</keyword>
<evidence type="ECO:0000256" key="5">
    <source>
        <dbReference type="ARBA" id="ARBA00022725"/>
    </source>
</evidence>
<dbReference type="AlphaFoldDB" id="A0A1S4JE29"/>
<sequence>MEPSEFYTSMLVIPNKIAAIVGLDVFSKDYKTVSANLMGLISIYVLFAYVSVCTVVEVRHDVNDLIYCLVTVGIGLQGVMKIFTFLRYRKDLVWIQDYSKALYKEEGETHRAVLMDDITIMNVLTKIILGFYGFTSVFMLLAPMIKTYLTGHKYLTFGFWLPYIDRFSWLGYFCNFVMQFIMSVVITSENMGPDTIYFMTMMNSVTQIDLLMIKLRDVCNKIENHDFNIKEDLKDIFKRHQEHLLYVRNVEKIYRSYFFVLFSSLGATLVLVLYAIVTRAWIAGYTSCIFIIYEFFIFCYLPTLLEMKKEKLQQEIYNLPWYKMTTSDQKSVRLFLEATQQPNCLTMIFYPMNMPSFMEVMKIIYSILTLLLTIRNE</sequence>
<feature type="transmembrane region" description="Helical" evidence="10">
    <location>
        <begin position="33"/>
        <end position="52"/>
    </location>
</feature>
<comment type="similarity">
    <text evidence="10">Belongs to the insect chemoreceptor superfamily. Heteromeric odorant receptor channel (TC 1.A.69) family.</text>
</comment>
<reference evidence="11" key="1">
    <citation type="submission" date="2020-05" db="UniProtKB">
        <authorList>
            <consortium name="EnsemblMetazoa"/>
        </authorList>
    </citation>
    <scope>IDENTIFICATION</scope>
    <source>
        <strain evidence="11">JHB</strain>
    </source>
</reference>
<evidence type="ECO:0000256" key="8">
    <source>
        <dbReference type="ARBA" id="ARBA00023170"/>
    </source>
</evidence>
<evidence type="ECO:0000256" key="6">
    <source>
        <dbReference type="ARBA" id="ARBA00022989"/>
    </source>
</evidence>
<protein>
    <recommendedName>
        <fullName evidence="10">Odorant receptor</fullName>
    </recommendedName>
</protein>
<dbReference type="PANTHER" id="PTHR21137">
    <property type="entry name" value="ODORANT RECEPTOR"/>
    <property type="match status" value="1"/>
</dbReference>
<dbReference type="VEuPathDB" id="VectorBase:CQUJHB014792"/>
<evidence type="ECO:0000256" key="3">
    <source>
        <dbReference type="ARBA" id="ARBA00022606"/>
    </source>
</evidence>
<dbReference type="EnsemblMetazoa" id="CPIJ005396-RA">
    <property type="protein sequence ID" value="CPIJ005396-PA"/>
    <property type="gene ID" value="CPIJ005396"/>
</dbReference>
<evidence type="ECO:0000313" key="12">
    <source>
        <dbReference type="Proteomes" id="UP000002320"/>
    </source>
</evidence>
<dbReference type="GO" id="GO:0004984">
    <property type="term" value="F:olfactory receptor activity"/>
    <property type="evidence" value="ECO:0007669"/>
    <property type="project" value="InterPro"/>
</dbReference>
<evidence type="ECO:0000256" key="2">
    <source>
        <dbReference type="ARBA" id="ARBA00022475"/>
    </source>
</evidence>
<evidence type="ECO:0000313" key="11">
    <source>
        <dbReference type="EnsemblMetazoa" id="CPIJ005396-PA"/>
    </source>
</evidence>
<dbReference type="OrthoDB" id="6765072at2759"/>
<dbReference type="GO" id="GO:0005886">
    <property type="term" value="C:plasma membrane"/>
    <property type="evidence" value="ECO:0007669"/>
    <property type="project" value="UniProtKB-SubCell"/>
</dbReference>
<dbReference type="GO" id="GO:0007165">
    <property type="term" value="P:signal transduction"/>
    <property type="evidence" value="ECO:0007669"/>
    <property type="project" value="UniProtKB-KW"/>
</dbReference>
<feature type="transmembrane region" description="Helical" evidence="10">
    <location>
        <begin position="282"/>
        <end position="301"/>
    </location>
</feature>
<evidence type="ECO:0000256" key="7">
    <source>
        <dbReference type="ARBA" id="ARBA00023136"/>
    </source>
</evidence>
<dbReference type="GO" id="GO:0005549">
    <property type="term" value="F:odorant binding"/>
    <property type="evidence" value="ECO:0007669"/>
    <property type="project" value="InterPro"/>
</dbReference>
<evidence type="ECO:0000256" key="10">
    <source>
        <dbReference type="RuleBase" id="RU351113"/>
    </source>
</evidence>
<keyword evidence="6 10" id="KW-1133">Transmembrane helix</keyword>
<keyword evidence="3 10" id="KW-0716">Sensory transduction</keyword>
<keyword evidence="9 10" id="KW-0807">Transducer</keyword>
<evidence type="ECO:0000256" key="4">
    <source>
        <dbReference type="ARBA" id="ARBA00022692"/>
    </source>
</evidence>
<keyword evidence="2" id="KW-1003">Cell membrane</keyword>
<dbReference type="VEuPathDB" id="VectorBase:CPIJ005396"/>
<comment type="subcellular location">
    <subcellularLocation>
        <location evidence="1 10">Cell membrane</location>
        <topology evidence="1 10">Multi-pass membrane protein</topology>
    </subcellularLocation>
</comment>
<dbReference type="PANTHER" id="PTHR21137:SF35">
    <property type="entry name" value="ODORANT RECEPTOR 19A-RELATED"/>
    <property type="match status" value="1"/>
</dbReference>
<dbReference type="Proteomes" id="UP000002320">
    <property type="component" value="Unassembled WGS sequence"/>
</dbReference>
<proteinExistence type="inferred from homology"/>
<evidence type="ECO:0000256" key="1">
    <source>
        <dbReference type="ARBA" id="ARBA00004651"/>
    </source>
</evidence>
<organism evidence="11 12">
    <name type="scientific">Culex quinquefasciatus</name>
    <name type="common">Southern house mosquito</name>
    <name type="synonym">Culex pungens</name>
    <dbReference type="NCBI Taxonomy" id="7176"/>
    <lineage>
        <taxon>Eukaryota</taxon>
        <taxon>Metazoa</taxon>
        <taxon>Ecdysozoa</taxon>
        <taxon>Arthropoda</taxon>
        <taxon>Hexapoda</taxon>
        <taxon>Insecta</taxon>
        <taxon>Pterygota</taxon>
        <taxon>Neoptera</taxon>
        <taxon>Endopterygota</taxon>
        <taxon>Diptera</taxon>
        <taxon>Nematocera</taxon>
        <taxon>Culicoidea</taxon>
        <taxon>Culicidae</taxon>
        <taxon>Culicinae</taxon>
        <taxon>Culicini</taxon>
        <taxon>Culex</taxon>
        <taxon>Culex</taxon>
    </lineage>
</organism>
<dbReference type="Pfam" id="PF02949">
    <property type="entry name" value="7tm_6"/>
    <property type="match status" value="1"/>
</dbReference>